<feature type="signal peptide" evidence="3">
    <location>
        <begin position="1"/>
        <end position="25"/>
    </location>
</feature>
<dbReference type="Proteomes" id="UP000241890">
    <property type="component" value="Unassembled WGS sequence"/>
</dbReference>
<keyword evidence="1" id="KW-0479">Metal-binding</keyword>
<dbReference type="Gene3D" id="3.40.720.10">
    <property type="entry name" value="Alkaline Phosphatase, subunit A"/>
    <property type="match status" value="1"/>
</dbReference>
<dbReference type="GO" id="GO:0008484">
    <property type="term" value="F:sulfuric ester hydrolase activity"/>
    <property type="evidence" value="ECO:0007669"/>
    <property type="project" value="TreeGrafter"/>
</dbReference>
<organism evidence="5 6">
    <name type="scientific">Hondaea fermentalgiana</name>
    <dbReference type="NCBI Taxonomy" id="2315210"/>
    <lineage>
        <taxon>Eukaryota</taxon>
        <taxon>Sar</taxon>
        <taxon>Stramenopiles</taxon>
        <taxon>Bigyra</taxon>
        <taxon>Labyrinthulomycetes</taxon>
        <taxon>Thraustochytrida</taxon>
        <taxon>Thraustochytriidae</taxon>
        <taxon>Hondaea</taxon>
    </lineage>
</organism>
<feature type="domain" description="Sulfatase N-terminal" evidence="4">
    <location>
        <begin position="34"/>
        <end position="411"/>
    </location>
</feature>
<dbReference type="OrthoDB" id="96314at2759"/>
<dbReference type="InParanoid" id="A0A2R5GD98"/>
<evidence type="ECO:0000313" key="5">
    <source>
        <dbReference type="EMBL" id="GBG26151.1"/>
    </source>
</evidence>
<evidence type="ECO:0000256" key="3">
    <source>
        <dbReference type="SAM" id="SignalP"/>
    </source>
</evidence>
<dbReference type="GO" id="GO:0005737">
    <property type="term" value="C:cytoplasm"/>
    <property type="evidence" value="ECO:0007669"/>
    <property type="project" value="TreeGrafter"/>
</dbReference>
<dbReference type="EMBL" id="BEYU01000019">
    <property type="protein sequence ID" value="GBG26151.1"/>
    <property type="molecule type" value="Genomic_DNA"/>
</dbReference>
<proteinExistence type="predicted"/>
<dbReference type="InterPro" id="IPR000917">
    <property type="entry name" value="Sulfatase_N"/>
</dbReference>
<dbReference type="InterPro" id="IPR017850">
    <property type="entry name" value="Alkaline_phosphatase_core_sf"/>
</dbReference>
<evidence type="ECO:0000313" key="6">
    <source>
        <dbReference type="Proteomes" id="UP000241890"/>
    </source>
</evidence>
<accession>A0A2R5GD98</accession>
<name>A0A2R5GD98_9STRA</name>
<keyword evidence="6" id="KW-1185">Reference proteome</keyword>
<dbReference type="AlphaFoldDB" id="A0A2R5GD98"/>
<comment type="caution">
    <text evidence="5">The sequence shown here is derived from an EMBL/GenBank/DDBJ whole genome shotgun (WGS) entry which is preliminary data.</text>
</comment>
<dbReference type="GO" id="GO:0046872">
    <property type="term" value="F:metal ion binding"/>
    <property type="evidence" value="ECO:0007669"/>
    <property type="project" value="UniProtKB-KW"/>
</dbReference>
<protein>
    <submittedName>
        <fullName evidence="5">Iduronate 2-sulfatase</fullName>
    </submittedName>
</protein>
<keyword evidence="3" id="KW-0732">Signal</keyword>
<dbReference type="PANTHER" id="PTHR45953">
    <property type="entry name" value="IDURONATE 2-SULFATASE"/>
    <property type="match status" value="1"/>
</dbReference>
<evidence type="ECO:0000256" key="1">
    <source>
        <dbReference type="ARBA" id="ARBA00022723"/>
    </source>
</evidence>
<sequence length="564" mass="63100">MRASPATRRTLQTLVALATALVATAAPSVERPYNVLFIAIDDLQPVLGAYGSQVAETPNMDALLDRGIRFENIQAAKAECAPSRIRAWGFEGTFREKNANLHTMPGWLRNSESKYRTVGVGKILDTRSFSSTDEDDTTTINKPDICEDEDDKFCSWDEYYPPKEMRTSAELCGKTVLRWPTAGENGDESLENDKNYALEYSFDSAYQDRHLDYCVRKLGIEKLQELASNASQPWFLGVGFVQPHMPWVARNEDFGAYRTVPDSLLNPDPLVEDGTTWFSDKEYSARDNQELSKYGNQDDLDDSDRVRGYYAGTRFIDEQIGELMKAFDEIDEEVRQNTLIIMWGDHGFHLGDRGLFGKKTVYEHATRVPAGIVPPENWLSLDSARRNGIGSYSTCPLDTVDFYPTVLDMIGLDRATQSGSTDPVVLGGTSLTGLFEDTDACPRAAALSEYENQKTTSSVRKACTGKTNSNWVCMGYSIRSKCYRLIVYMPLNEGSSDPTPDTSKITAVEIYRYAEPGVWEYEDGDTSDAEMSNAETQLTNLVTSLTDSDWTHLIGQLPFDMDEC</sequence>
<reference evidence="5 6" key="1">
    <citation type="submission" date="2017-12" db="EMBL/GenBank/DDBJ databases">
        <title>Sequencing, de novo assembly and annotation of complete genome of a new Thraustochytrid species, strain FCC1311.</title>
        <authorList>
            <person name="Sedici K."/>
            <person name="Godart F."/>
            <person name="Aiese Cigliano R."/>
            <person name="Sanseverino W."/>
            <person name="Barakat M."/>
            <person name="Ortet P."/>
            <person name="Marechal E."/>
            <person name="Cagnac O."/>
            <person name="Amato A."/>
        </authorList>
    </citation>
    <scope>NUCLEOTIDE SEQUENCE [LARGE SCALE GENOMIC DNA]</scope>
</reference>
<evidence type="ECO:0000259" key="4">
    <source>
        <dbReference type="Pfam" id="PF00884"/>
    </source>
</evidence>
<gene>
    <name evidence="5" type="ORF">FCC1311_023712</name>
</gene>
<keyword evidence="2" id="KW-0378">Hydrolase</keyword>
<dbReference type="SUPFAM" id="SSF53649">
    <property type="entry name" value="Alkaline phosphatase-like"/>
    <property type="match status" value="1"/>
</dbReference>
<evidence type="ECO:0000256" key="2">
    <source>
        <dbReference type="ARBA" id="ARBA00022801"/>
    </source>
</evidence>
<feature type="chain" id="PRO_5015313785" evidence="3">
    <location>
        <begin position="26"/>
        <end position="564"/>
    </location>
</feature>
<dbReference type="Pfam" id="PF00884">
    <property type="entry name" value="Sulfatase"/>
    <property type="match status" value="1"/>
</dbReference>
<dbReference type="PANTHER" id="PTHR45953:SF1">
    <property type="entry name" value="IDURONATE 2-SULFATASE"/>
    <property type="match status" value="1"/>
</dbReference>